<protein>
    <submittedName>
        <fullName evidence="6">ABC transporter ATP-binding protein</fullName>
    </submittedName>
</protein>
<accession>A0A9X1PMR4</accession>
<feature type="domain" description="ABC transporter" evidence="5">
    <location>
        <begin position="2"/>
        <end position="236"/>
    </location>
</feature>
<dbReference type="GO" id="GO:0016887">
    <property type="term" value="F:ATP hydrolysis activity"/>
    <property type="evidence" value="ECO:0007669"/>
    <property type="project" value="InterPro"/>
</dbReference>
<organism evidence="6 7">
    <name type="scientific">Dyadobacter chenwenxiniae</name>
    <dbReference type="NCBI Taxonomy" id="2906456"/>
    <lineage>
        <taxon>Bacteria</taxon>
        <taxon>Pseudomonadati</taxon>
        <taxon>Bacteroidota</taxon>
        <taxon>Cytophagia</taxon>
        <taxon>Cytophagales</taxon>
        <taxon>Spirosomataceae</taxon>
        <taxon>Dyadobacter</taxon>
    </lineage>
</organism>
<dbReference type="RefSeq" id="WP_234656163.1">
    <property type="nucleotide sequence ID" value="NZ_CP094997.1"/>
</dbReference>
<dbReference type="InterPro" id="IPR017871">
    <property type="entry name" value="ABC_transporter-like_CS"/>
</dbReference>
<dbReference type="InterPro" id="IPR003439">
    <property type="entry name" value="ABC_transporter-like_ATP-bd"/>
</dbReference>
<proteinExistence type="inferred from homology"/>
<keyword evidence="7" id="KW-1185">Reference proteome</keyword>
<dbReference type="Gene3D" id="3.40.50.300">
    <property type="entry name" value="P-loop containing nucleotide triphosphate hydrolases"/>
    <property type="match status" value="1"/>
</dbReference>
<dbReference type="GO" id="GO:0015697">
    <property type="term" value="P:quaternary ammonium group transport"/>
    <property type="evidence" value="ECO:0007669"/>
    <property type="project" value="UniProtKB-ARBA"/>
</dbReference>
<dbReference type="PROSITE" id="PS00211">
    <property type="entry name" value="ABC_TRANSPORTER_1"/>
    <property type="match status" value="1"/>
</dbReference>
<evidence type="ECO:0000256" key="1">
    <source>
        <dbReference type="ARBA" id="ARBA00005417"/>
    </source>
</evidence>
<dbReference type="FunFam" id="3.40.50.300:FF:000425">
    <property type="entry name" value="Probable ABC transporter, ATP-binding subunit"/>
    <property type="match status" value="1"/>
</dbReference>
<keyword evidence="3" id="KW-0547">Nucleotide-binding</keyword>
<evidence type="ECO:0000256" key="3">
    <source>
        <dbReference type="ARBA" id="ARBA00022741"/>
    </source>
</evidence>
<evidence type="ECO:0000256" key="4">
    <source>
        <dbReference type="ARBA" id="ARBA00022840"/>
    </source>
</evidence>
<dbReference type="Proteomes" id="UP001139000">
    <property type="component" value="Unassembled WGS sequence"/>
</dbReference>
<sequence length="326" mass="36491">MIIAEHISKIFNDIRAVDDISFKVNEGETMVLLGTSGCGKTTTLKMLNRLIDASSGYISIDGKNIFDQQPEILRRTIGYVSQSSGLFPHYSVEENVSVVPKLLKWEKTKIRNRAQELLEQLKLPLEEYGHKYPDELSGGQQQRVAIARALISNPPVLLMDEPFGALDPITRAGVRQEFLNLPELKKKTIVLVTHDVQEAFELGDHICLMDKGKIIQAGSAKELVLKPTNAFVRNFFDHQRLFLELSAVTFGDIWSITNPGNFDFQDNIQTASHAEINASTSLWAGLEILSNPGKEKLTVRNEEANALKIFTTPGIQEAYKTLKQQI</sequence>
<comment type="similarity">
    <text evidence="1">Belongs to the ABC transporter superfamily.</text>
</comment>
<dbReference type="InterPro" id="IPR027417">
    <property type="entry name" value="P-loop_NTPase"/>
</dbReference>
<keyword evidence="4 6" id="KW-0067">ATP-binding</keyword>
<dbReference type="GO" id="GO:0005524">
    <property type="term" value="F:ATP binding"/>
    <property type="evidence" value="ECO:0007669"/>
    <property type="project" value="UniProtKB-KW"/>
</dbReference>
<reference evidence="6" key="1">
    <citation type="submission" date="2021-12" db="EMBL/GenBank/DDBJ databases">
        <title>Novel species in genus Dyadobacter.</title>
        <authorList>
            <person name="Ma C."/>
        </authorList>
    </citation>
    <scope>NUCLEOTIDE SEQUENCE</scope>
    <source>
        <strain evidence="6">LJ419</strain>
    </source>
</reference>
<keyword evidence="2" id="KW-0813">Transport</keyword>
<dbReference type="SMART" id="SM00382">
    <property type="entry name" value="AAA"/>
    <property type="match status" value="1"/>
</dbReference>
<dbReference type="AlphaFoldDB" id="A0A9X1PMR4"/>
<dbReference type="PANTHER" id="PTHR43117:SF5">
    <property type="entry name" value="GLYCINE BETAINE UPTAKE SYSTEM ATP-BINDING PROTEIN YEHX"/>
    <property type="match status" value="1"/>
</dbReference>
<dbReference type="SUPFAM" id="SSF52540">
    <property type="entry name" value="P-loop containing nucleoside triphosphate hydrolases"/>
    <property type="match status" value="1"/>
</dbReference>
<dbReference type="InterPro" id="IPR003593">
    <property type="entry name" value="AAA+_ATPase"/>
</dbReference>
<dbReference type="EMBL" id="JAJTTC010000003">
    <property type="protein sequence ID" value="MCF0063139.1"/>
    <property type="molecule type" value="Genomic_DNA"/>
</dbReference>
<evidence type="ECO:0000313" key="6">
    <source>
        <dbReference type="EMBL" id="MCF0063139.1"/>
    </source>
</evidence>
<gene>
    <name evidence="6" type="ORF">LXM26_16635</name>
</gene>
<dbReference type="Pfam" id="PF00005">
    <property type="entry name" value="ABC_tran"/>
    <property type="match status" value="1"/>
</dbReference>
<name>A0A9X1PMR4_9BACT</name>
<evidence type="ECO:0000313" key="7">
    <source>
        <dbReference type="Proteomes" id="UP001139000"/>
    </source>
</evidence>
<comment type="caution">
    <text evidence="6">The sequence shown here is derived from an EMBL/GenBank/DDBJ whole genome shotgun (WGS) entry which is preliminary data.</text>
</comment>
<dbReference type="PROSITE" id="PS50893">
    <property type="entry name" value="ABC_TRANSPORTER_2"/>
    <property type="match status" value="1"/>
</dbReference>
<dbReference type="PANTHER" id="PTHR43117">
    <property type="entry name" value="OSMOPROTECTANT IMPORT ATP-BINDING PROTEIN OSMV"/>
    <property type="match status" value="1"/>
</dbReference>
<evidence type="ECO:0000259" key="5">
    <source>
        <dbReference type="PROSITE" id="PS50893"/>
    </source>
</evidence>
<evidence type="ECO:0000256" key="2">
    <source>
        <dbReference type="ARBA" id="ARBA00022448"/>
    </source>
</evidence>